<evidence type="ECO:0000256" key="2">
    <source>
        <dbReference type="ARBA" id="ARBA00022679"/>
    </source>
</evidence>
<dbReference type="SUPFAM" id="SSF52540">
    <property type="entry name" value="P-loop containing nucleoside triphosphate hydrolases"/>
    <property type="match status" value="1"/>
</dbReference>
<evidence type="ECO:0000313" key="6">
    <source>
        <dbReference type="Proteomes" id="UP001596106"/>
    </source>
</evidence>
<evidence type="ECO:0000313" key="5">
    <source>
        <dbReference type="EMBL" id="MFC5410150.1"/>
    </source>
</evidence>
<reference evidence="6" key="1">
    <citation type="journal article" date="2019" name="Int. J. Syst. Evol. Microbiol.">
        <title>The Global Catalogue of Microorganisms (GCM) 10K type strain sequencing project: providing services to taxonomists for standard genome sequencing and annotation.</title>
        <authorList>
            <consortium name="The Broad Institute Genomics Platform"/>
            <consortium name="The Broad Institute Genome Sequencing Center for Infectious Disease"/>
            <person name="Wu L."/>
            <person name="Ma J."/>
        </authorList>
    </citation>
    <scope>NUCLEOTIDE SEQUENCE [LARGE SCALE GENOMIC DNA]</scope>
    <source>
        <strain evidence="6">CCUG 55250</strain>
    </source>
</reference>
<keyword evidence="6" id="KW-1185">Reference proteome</keyword>
<protein>
    <submittedName>
        <fullName evidence="5">Polyphosphate kinase 2 family protein</fullName>
    </submittedName>
</protein>
<dbReference type="RefSeq" id="WP_379845249.1">
    <property type="nucleotide sequence ID" value="NZ_JBHSMA010000003.1"/>
</dbReference>
<dbReference type="InterPro" id="IPR022300">
    <property type="entry name" value="PPK2-rel_1"/>
</dbReference>
<keyword evidence="2" id="KW-0808">Transferase</keyword>
<comment type="caution">
    <text evidence="5">The sequence shown here is derived from an EMBL/GenBank/DDBJ whole genome shotgun (WGS) entry which is preliminary data.</text>
</comment>
<dbReference type="EMBL" id="JBHSMA010000003">
    <property type="protein sequence ID" value="MFC5410150.1"/>
    <property type="molecule type" value="Genomic_DNA"/>
</dbReference>
<organism evidence="5 6">
    <name type="scientific">Larkinella bovis</name>
    <dbReference type="NCBI Taxonomy" id="683041"/>
    <lineage>
        <taxon>Bacteria</taxon>
        <taxon>Pseudomonadati</taxon>
        <taxon>Bacteroidota</taxon>
        <taxon>Cytophagia</taxon>
        <taxon>Cytophagales</taxon>
        <taxon>Spirosomataceae</taxon>
        <taxon>Larkinella</taxon>
    </lineage>
</organism>
<dbReference type="PIRSF" id="PIRSF028756">
    <property type="entry name" value="PPK2_prd"/>
    <property type="match status" value="1"/>
</dbReference>
<dbReference type="NCBIfam" id="TIGR03709">
    <property type="entry name" value="PPK2_rel_1"/>
    <property type="match status" value="1"/>
</dbReference>
<dbReference type="InterPro" id="IPR022488">
    <property type="entry name" value="PPK2-related"/>
</dbReference>
<dbReference type="GO" id="GO:0016301">
    <property type="term" value="F:kinase activity"/>
    <property type="evidence" value="ECO:0007669"/>
    <property type="project" value="UniProtKB-KW"/>
</dbReference>
<dbReference type="Pfam" id="PF03976">
    <property type="entry name" value="PPK2"/>
    <property type="match status" value="1"/>
</dbReference>
<comment type="similarity">
    <text evidence="1">Belongs to the polyphosphate kinase 2 (PPK2) family. Class I subfamily.</text>
</comment>
<dbReference type="InterPro" id="IPR027417">
    <property type="entry name" value="P-loop_NTPase"/>
</dbReference>
<proteinExistence type="inferred from homology"/>
<evidence type="ECO:0000259" key="4">
    <source>
        <dbReference type="Pfam" id="PF03976"/>
    </source>
</evidence>
<gene>
    <name evidence="5" type="ORF">ACFPMF_12570</name>
</gene>
<dbReference type="Gene3D" id="3.40.50.300">
    <property type="entry name" value="P-loop containing nucleotide triphosphate hydrolases"/>
    <property type="match status" value="1"/>
</dbReference>
<dbReference type="PANTHER" id="PTHR34383">
    <property type="entry name" value="POLYPHOSPHATE:AMP PHOSPHOTRANSFERASE-RELATED"/>
    <property type="match status" value="1"/>
</dbReference>
<sequence>MADDLLLKTDTFRFPGSTKTGTFSIDDYPTKIDDLYEDKGQYETLLNGLTTELNELQEKMYAHNRYGLVTIFQAMDAAGKDSTIQHVFSGVNPLGLRVHSFKRPTDQELDHDFLWRNLVRLPERGTIGIFNRSYYEEVLVVKVHPEILTQTQRLPEERTADLDKLWKQRYKDIRNFETYLIRNGFPVLKFFLNISKKEQGERLIARIEDPSKNWKFDDQDVVERGFWKQYREAYETAINETATQKAPWYIIPADDKKNMRLIVAKILVETLQRLKMDYPKVNKRQQKSLQDLIDVIKNE</sequence>
<dbReference type="Proteomes" id="UP001596106">
    <property type="component" value="Unassembled WGS sequence"/>
</dbReference>
<accession>A0ABW0IC90</accession>
<keyword evidence="3 5" id="KW-0418">Kinase</keyword>
<dbReference type="InterPro" id="IPR016898">
    <property type="entry name" value="Polyphosphate_phosphotransfera"/>
</dbReference>
<dbReference type="PANTHER" id="PTHR34383:SF3">
    <property type="entry name" value="POLYPHOSPHATE:AMP PHOSPHOTRANSFERASE"/>
    <property type="match status" value="1"/>
</dbReference>
<feature type="domain" description="Polyphosphate kinase-2-related" evidence="4">
    <location>
        <begin position="38"/>
        <end position="274"/>
    </location>
</feature>
<evidence type="ECO:0000256" key="3">
    <source>
        <dbReference type="ARBA" id="ARBA00022777"/>
    </source>
</evidence>
<evidence type="ECO:0000256" key="1">
    <source>
        <dbReference type="ARBA" id="ARBA00009924"/>
    </source>
</evidence>
<name>A0ABW0IC90_9BACT</name>